<feature type="compositionally biased region" description="Polar residues" evidence="1">
    <location>
        <begin position="81"/>
        <end position="94"/>
    </location>
</feature>
<dbReference type="EMBL" id="MJEA01000013">
    <property type="protein sequence ID" value="OQO68915.1"/>
    <property type="molecule type" value="Genomic_DNA"/>
</dbReference>
<evidence type="ECO:0000313" key="2">
    <source>
        <dbReference type="EMBL" id="OQO68915.1"/>
    </source>
</evidence>
<dbReference type="AlphaFoldDB" id="A0A1V8YU29"/>
<feature type="compositionally biased region" description="Low complexity" evidence="1">
    <location>
        <begin position="47"/>
        <end position="62"/>
    </location>
</feature>
<reference evidence="2 3" key="1">
    <citation type="journal article" date="2017" name="BMC Microbiol.">
        <title>Comparative genomics of Enterococcus spp. isolated from bovine feces.</title>
        <authorList>
            <person name="Beukers A.G."/>
            <person name="Zaheer R."/>
            <person name="Goji N."/>
            <person name="Amoako K.K."/>
            <person name="Chaves A.V."/>
            <person name="Ward M.P."/>
            <person name="McAllister T.A."/>
        </authorList>
    </citation>
    <scope>NUCLEOTIDE SEQUENCE [LARGE SCALE GENOMIC DNA]</scope>
    <source>
        <strain evidence="2 3">F1129D 143</strain>
    </source>
</reference>
<dbReference type="Proteomes" id="UP000192477">
    <property type="component" value="Unassembled WGS sequence"/>
</dbReference>
<protein>
    <submittedName>
        <fullName evidence="2">Uncharacterized protein</fullName>
    </submittedName>
</protein>
<gene>
    <name evidence="2" type="ORF">BH747_10995</name>
</gene>
<proteinExistence type="predicted"/>
<dbReference type="STRING" id="112904.BH747_10995"/>
<feature type="region of interest" description="Disordered" evidence="1">
    <location>
        <begin position="111"/>
        <end position="147"/>
    </location>
</feature>
<evidence type="ECO:0000256" key="1">
    <source>
        <dbReference type="SAM" id="MobiDB-lite"/>
    </source>
</evidence>
<organism evidence="2 3">
    <name type="scientific">Enterococcus villorum</name>
    <dbReference type="NCBI Taxonomy" id="112904"/>
    <lineage>
        <taxon>Bacteria</taxon>
        <taxon>Bacillati</taxon>
        <taxon>Bacillota</taxon>
        <taxon>Bacilli</taxon>
        <taxon>Lactobacillales</taxon>
        <taxon>Enterococcaceae</taxon>
        <taxon>Enterococcus</taxon>
    </lineage>
</organism>
<name>A0A1V8YU29_9ENTE</name>
<accession>A0A1V8YU29</accession>
<evidence type="ECO:0000313" key="3">
    <source>
        <dbReference type="Proteomes" id="UP000192477"/>
    </source>
</evidence>
<feature type="region of interest" description="Disordered" evidence="1">
    <location>
        <begin position="45"/>
        <end position="94"/>
    </location>
</feature>
<comment type="caution">
    <text evidence="2">The sequence shown here is derived from an EMBL/GenBank/DDBJ whole genome shotgun (WGS) entry which is preliminary data.</text>
</comment>
<sequence>MLLFDSRGHLLKQKPWEKNPELAQAWAKSQPLTLTPVAGQEVEIKQTTPTISSSTISEASTSRNVEKQASQQETLKKMSGITKQQSISDVSTPAQIKMQVERAKKQTIEEKKNVITVQHKSEKDESKDVKQGTIKDRAQKLSKKEER</sequence>